<evidence type="ECO:0000313" key="5">
    <source>
        <dbReference type="EMBL" id="MCP8352169.1"/>
    </source>
</evidence>
<dbReference type="PANTHER" id="PTHR42918:SF6">
    <property type="entry name" value="ELONGATION FACTOR P--(R)-BETA-LYSINE LIGASE"/>
    <property type="match status" value="1"/>
</dbReference>
<dbReference type="PANTHER" id="PTHR42918">
    <property type="entry name" value="LYSYL-TRNA SYNTHETASE"/>
    <property type="match status" value="1"/>
</dbReference>
<dbReference type="Gene3D" id="3.30.930.10">
    <property type="entry name" value="Bira Bifunctional Protein, Domain 2"/>
    <property type="match status" value="1"/>
</dbReference>
<proteinExistence type="predicted"/>
<feature type="domain" description="Aminoacyl-tRNA synthetase class II (D/K/N)" evidence="4">
    <location>
        <begin position="5"/>
        <end position="291"/>
    </location>
</feature>
<dbReference type="EMBL" id="JAKUDN010000002">
    <property type="protein sequence ID" value="MCP8352169.1"/>
    <property type="molecule type" value="Genomic_DNA"/>
</dbReference>
<evidence type="ECO:0000256" key="1">
    <source>
        <dbReference type="ARBA" id="ARBA00022598"/>
    </source>
</evidence>
<dbReference type="Pfam" id="PF00152">
    <property type="entry name" value="tRNA-synt_2"/>
    <property type="match status" value="1"/>
</dbReference>
<evidence type="ECO:0000259" key="4">
    <source>
        <dbReference type="Pfam" id="PF00152"/>
    </source>
</evidence>
<evidence type="ECO:0000256" key="2">
    <source>
        <dbReference type="ARBA" id="ARBA00022741"/>
    </source>
</evidence>
<evidence type="ECO:0000313" key="6">
    <source>
        <dbReference type="Proteomes" id="UP001320768"/>
    </source>
</evidence>
<organism evidence="5 6">
    <name type="scientific">Candidatus Synchoanobacter obligatus</name>
    <dbReference type="NCBI Taxonomy" id="2919597"/>
    <lineage>
        <taxon>Bacteria</taxon>
        <taxon>Pseudomonadati</taxon>
        <taxon>Pseudomonadota</taxon>
        <taxon>Gammaproteobacteria</taxon>
        <taxon>Candidatus Comchoanobacterales</taxon>
        <taxon>Candidatus Comchoanobacteraceae</taxon>
        <taxon>Candidatus Synchoanobacter</taxon>
    </lineage>
</organism>
<evidence type="ECO:0000256" key="3">
    <source>
        <dbReference type="ARBA" id="ARBA00022840"/>
    </source>
</evidence>
<name>A0ABT1L4R6_9GAMM</name>
<dbReference type="RefSeq" id="WP_258569278.1">
    <property type="nucleotide sequence ID" value="NZ_JAKUDN010000002.1"/>
</dbReference>
<sequence length="293" mass="33170">MFQEQENKRQNLQNYANFLEKIRAFMKHRGICEVITNPLVKAVVPDAGVDPVGVDLQIGKRFLHTSPEWEMKKLLAEGAGSIYQMASVFRDDQNQNWHKPAFMMLEWYELGINDQDLIQQCLSLLATVGVKEDPCILTMQDLYQQYCGITFEDMDVKTLKLYCHAEGIDASGLQKKEETSSWLDLIWVTKIEPGLKGLVVVKDFHPSQSALAEVVSEPYPHAKRFEILLNGCELANGYHETTDLGVLEERFHSAKSHVPIVDVRDIKNMPACAGVSVGIDRLFAQIKGLRSLF</sequence>
<comment type="caution">
    <text evidence="5">The sequence shown here is derived from an EMBL/GenBank/DDBJ whole genome shotgun (WGS) entry which is preliminary data.</text>
</comment>
<dbReference type="InterPro" id="IPR004364">
    <property type="entry name" value="Aa-tRNA-synt_II"/>
</dbReference>
<dbReference type="SUPFAM" id="SSF55681">
    <property type="entry name" value="Class II aaRS and biotin synthetases"/>
    <property type="match status" value="1"/>
</dbReference>
<protein>
    <recommendedName>
        <fullName evidence="4">Aminoacyl-tRNA synthetase class II (D/K/N) domain-containing protein</fullName>
    </recommendedName>
</protein>
<keyword evidence="1" id="KW-0436">Ligase</keyword>
<reference evidence="5 6" key="1">
    <citation type="journal article" date="2022" name="Nat. Microbiol.">
        <title>The microbiome of a bacterivorous marine choanoflagellate contains a resource-demanding obligate bacterial associate.</title>
        <authorList>
            <person name="Needham D.M."/>
            <person name="Poirier C."/>
            <person name="Bachy C."/>
            <person name="George E.E."/>
            <person name="Wilken S."/>
            <person name="Yung C.C.M."/>
            <person name="Limardo A.J."/>
            <person name="Morando M."/>
            <person name="Sudek L."/>
            <person name="Malmstrom R.R."/>
            <person name="Keeling P.J."/>
            <person name="Santoro A.E."/>
            <person name="Worden A.Z."/>
        </authorList>
    </citation>
    <scope>NUCLEOTIDE SEQUENCE [LARGE SCALE GENOMIC DNA]</scope>
    <source>
        <strain evidence="5 6">Comchoano-2</strain>
    </source>
</reference>
<dbReference type="Proteomes" id="UP001320768">
    <property type="component" value="Unassembled WGS sequence"/>
</dbReference>
<gene>
    <name evidence="5" type="ORF">MKS91_02560</name>
</gene>
<dbReference type="InterPro" id="IPR045864">
    <property type="entry name" value="aa-tRNA-synth_II/BPL/LPL"/>
</dbReference>
<keyword evidence="6" id="KW-1185">Reference proteome</keyword>
<accession>A0ABT1L4R6</accession>
<keyword evidence="3" id="KW-0067">ATP-binding</keyword>
<keyword evidence="2" id="KW-0547">Nucleotide-binding</keyword>